<proteinExistence type="predicted"/>
<keyword evidence="3" id="KW-1185">Reference proteome</keyword>
<organism evidence="2 3">
    <name type="scientific">Dimorphilus gyrociliatus</name>
    <dbReference type="NCBI Taxonomy" id="2664684"/>
    <lineage>
        <taxon>Eukaryota</taxon>
        <taxon>Metazoa</taxon>
        <taxon>Spiralia</taxon>
        <taxon>Lophotrochozoa</taxon>
        <taxon>Annelida</taxon>
        <taxon>Polychaeta</taxon>
        <taxon>Polychaeta incertae sedis</taxon>
        <taxon>Dinophilidae</taxon>
        <taxon>Dimorphilus</taxon>
    </lineage>
</organism>
<dbReference type="EMBL" id="CAJFCJ010000003">
    <property type="protein sequence ID" value="CAD5113017.1"/>
    <property type="molecule type" value="Genomic_DNA"/>
</dbReference>
<protein>
    <submittedName>
        <fullName evidence="2">DgyrCDS2219</fullName>
    </submittedName>
</protein>
<feature type="region of interest" description="Disordered" evidence="1">
    <location>
        <begin position="1054"/>
        <end position="1081"/>
    </location>
</feature>
<evidence type="ECO:0000256" key="1">
    <source>
        <dbReference type="SAM" id="MobiDB-lite"/>
    </source>
</evidence>
<evidence type="ECO:0000313" key="3">
    <source>
        <dbReference type="Proteomes" id="UP000549394"/>
    </source>
</evidence>
<accession>A0A7I8VBF3</accession>
<name>A0A7I8VBF3_9ANNE</name>
<reference evidence="2 3" key="1">
    <citation type="submission" date="2020-08" db="EMBL/GenBank/DDBJ databases">
        <authorList>
            <person name="Hejnol A."/>
        </authorList>
    </citation>
    <scope>NUCLEOTIDE SEQUENCE [LARGE SCALE GENOMIC DNA]</scope>
</reference>
<dbReference type="AlphaFoldDB" id="A0A7I8VBF3"/>
<evidence type="ECO:0000313" key="2">
    <source>
        <dbReference type="EMBL" id="CAD5113017.1"/>
    </source>
</evidence>
<gene>
    <name evidence="2" type="ORF">DGYR_LOCUS2066</name>
</gene>
<comment type="caution">
    <text evidence="2">The sequence shown here is derived from an EMBL/GenBank/DDBJ whole genome shotgun (WGS) entry which is preliminary data.</text>
</comment>
<dbReference type="Proteomes" id="UP000549394">
    <property type="component" value="Unassembled WGS sequence"/>
</dbReference>
<sequence>MEEADEQTNDVVDSMETSDKLDSYSTNRALDAFRSIYETAIMDFDAKSAEERFSKANDLLRPLIPESIRQFLMRSFLVHPETSYLMFKKGLSKQDFKQYLNIQCNNIQPYQKTDFCNSFIKYIELPKNFEDNDSYVTALISFGKRLSDAMFLHYSNPVIQESTEMKRKIAQQSSKYRRTSRRIRNKRVITPPLTSSSPSVKRKGLSKGQCLSLMNLQLKMVIEKFNINDKARKSRLDIKLIRAFNDCPHLFHIDGKFPENKELVCNSASFAVALDMINLAIGYKINFNETILISPSYESQEDFMNLGFMQELRQVLNAKQQIFFTSTKSQIFDPNSDSENITEEQLEDRYQSLRSSFFDSIAGGSEKTNFRLSEDERKFLHHLCCSRNTVTDFIRACNKPLSSRPKILKDSPFKSCLDALPVLQYHVSQMNQILPLVQNTEVTRNFLGVKDIILPQHQFEIDLISESSKSKLQEILGMLSKRKPKNITSLINKTMQKVLETSIAEDSSRTVLSYQFENTLIKNRKYIIRNDKVFICHHGGLISLLNTCYMTKKEQMEGILKALKRKENSWLFRRYHLQQSSAKFENDDALQIRNGIAYFRIRDKFYFLDSKEKMSIRIQCVCFLKAINEEQNERILFGPHKIDIIHSSSPYLSNDTVCVQRNNHIYLKRSDDSYYMTSANLENIMALKRIFIRLKDKKSSSISYHRLSNTPTQRAENIIVKENQVYMRIEKDIYASLKSTNLNVVDQKRKLKQLKPNIQLDYFERDLKEENMLMVNKNLDKVKTFKNPKVALYTPQSKNQKPEKERNFSQKIIKVSAERRKSRSGIKHLLDALQVDMMDRQSYHPVNPKVLRDQLERLGILFNEDLNAVFQEFALESSNVPLHNFIREAVKLADDTTFLKQLDKDMKYEGAKKMPKEQMIMNRIIRNVPPIVPEQKLQILASPKNKIINTKMSIVENRNSNDMKRKQMDKESPVKVFVVPSTSSDILHKPKITIQAPIGMTNVINKPIIRTSFEKNTTPLSPANSQIRQRCKPVSGIGQPIIRSPASYVLKMPPASTMPNQINTPPEIKQRKRGRPVKKDPETWKDAAIKFINNVIRVIDTSDKSEGMVADFNKQCLEIRSNLQEGTITSLDKFQTETSELIKLSTNLKQSSRTSINRIHNQYQNEVKPFVPLQK</sequence>